<dbReference type="GO" id="GO:0006355">
    <property type="term" value="P:regulation of DNA-templated transcription"/>
    <property type="evidence" value="ECO:0007669"/>
    <property type="project" value="InterPro"/>
</dbReference>
<dbReference type="EMBL" id="JACHHQ010000001">
    <property type="protein sequence ID" value="MBB5198623.1"/>
    <property type="molecule type" value="Genomic_DNA"/>
</dbReference>
<organism evidence="2 3">
    <name type="scientific">Glaciimonas immobilis</name>
    <dbReference type="NCBI Taxonomy" id="728004"/>
    <lineage>
        <taxon>Bacteria</taxon>
        <taxon>Pseudomonadati</taxon>
        <taxon>Pseudomonadota</taxon>
        <taxon>Betaproteobacteria</taxon>
        <taxon>Burkholderiales</taxon>
        <taxon>Oxalobacteraceae</taxon>
        <taxon>Glaciimonas</taxon>
    </lineage>
</organism>
<proteinExistence type="predicted"/>
<reference evidence="2 3" key="1">
    <citation type="submission" date="2020-08" db="EMBL/GenBank/DDBJ databases">
        <title>Genomic Encyclopedia of Type Strains, Phase IV (KMG-IV): sequencing the most valuable type-strain genomes for metagenomic binning, comparative biology and taxonomic classification.</title>
        <authorList>
            <person name="Goeker M."/>
        </authorList>
    </citation>
    <scope>NUCLEOTIDE SEQUENCE [LARGE SCALE GENOMIC DNA]</scope>
    <source>
        <strain evidence="2 3">DSM 23240</strain>
    </source>
</reference>
<dbReference type="Proteomes" id="UP000571084">
    <property type="component" value="Unassembled WGS sequence"/>
</dbReference>
<dbReference type="GO" id="GO:0003677">
    <property type="term" value="F:DNA binding"/>
    <property type="evidence" value="ECO:0007669"/>
    <property type="project" value="InterPro"/>
</dbReference>
<evidence type="ECO:0000313" key="2">
    <source>
        <dbReference type="EMBL" id="MBB5198623.1"/>
    </source>
</evidence>
<keyword evidence="3" id="KW-1185">Reference proteome</keyword>
<gene>
    <name evidence="2" type="ORF">HNR39_000433</name>
</gene>
<evidence type="ECO:0000313" key="3">
    <source>
        <dbReference type="Proteomes" id="UP000571084"/>
    </source>
</evidence>
<sequence length="60" mass="7099">MEGARKIPTLQVRLPEQLKVWLKHKSVDNRRSLNSEVVTRLEESRAMELSQLQRDSVKRQ</sequence>
<dbReference type="Pfam" id="PF03869">
    <property type="entry name" value="Arc"/>
    <property type="match status" value="1"/>
</dbReference>
<comment type="caution">
    <text evidence="2">The sequence shown here is derived from an EMBL/GenBank/DDBJ whole genome shotgun (WGS) entry which is preliminary data.</text>
</comment>
<dbReference type="InterPro" id="IPR010985">
    <property type="entry name" value="Ribbon_hlx_hlx"/>
</dbReference>
<name>A0A840RLI9_9BURK</name>
<dbReference type="InterPro" id="IPR005569">
    <property type="entry name" value="Arc_DNA-bd_dom"/>
</dbReference>
<dbReference type="InterPro" id="IPR013321">
    <property type="entry name" value="Arc_rbn_hlx_hlx"/>
</dbReference>
<dbReference type="SUPFAM" id="SSF47598">
    <property type="entry name" value="Ribbon-helix-helix"/>
    <property type="match status" value="1"/>
</dbReference>
<dbReference type="AlphaFoldDB" id="A0A840RLI9"/>
<accession>A0A840RLI9</accession>
<dbReference type="RefSeq" id="WP_168052707.1">
    <property type="nucleotide sequence ID" value="NZ_JAAOZT010000002.1"/>
</dbReference>
<dbReference type="Gene3D" id="1.10.1220.10">
    <property type="entry name" value="Met repressor-like"/>
    <property type="match status" value="1"/>
</dbReference>
<protein>
    <recommendedName>
        <fullName evidence="1">Arc-like DNA binding domain-containing protein</fullName>
    </recommendedName>
</protein>
<evidence type="ECO:0000259" key="1">
    <source>
        <dbReference type="Pfam" id="PF03869"/>
    </source>
</evidence>
<feature type="domain" description="Arc-like DNA binding" evidence="1">
    <location>
        <begin position="4"/>
        <end position="44"/>
    </location>
</feature>